<feature type="domain" description="Cell wall hydrolase SleB" evidence="1">
    <location>
        <begin position="31"/>
        <end position="145"/>
    </location>
</feature>
<dbReference type="GO" id="GO:0016787">
    <property type="term" value="F:hydrolase activity"/>
    <property type="evidence" value="ECO:0007669"/>
    <property type="project" value="InterPro"/>
</dbReference>
<dbReference type="Pfam" id="PF07486">
    <property type="entry name" value="Hydrolase_2"/>
    <property type="match status" value="1"/>
</dbReference>
<gene>
    <name evidence="2" type="ORF">GCM10010964_41810</name>
</gene>
<sequence length="152" mass="15790">MSAAPRREGRDRAAATEILARTLLGEAAGRPVRAVEAVAAVVMNRVRLAAAPGGPSHRGRGIAGVCRAPLRFPCGTSRHRRRTAMPDAPEGDAALALCRRVAARAVAGALPDPTGGATRYHDAATLPRWAIGAVPVAEIGGLVFYRLDDAGR</sequence>
<keyword evidence="3" id="KW-1185">Reference proteome</keyword>
<comment type="caution">
    <text evidence="2">The sequence shown here is derived from an EMBL/GenBank/DDBJ whole genome shotgun (WGS) entry which is preliminary data.</text>
</comment>
<evidence type="ECO:0000259" key="1">
    <source>
        <dbReference type="Pfam" id="PF07486"/>
    </source>
</evidence>
<dbReference type="Gene3D" id="1.10.10.2520">
    <property type="entry name" value="Cell wall hydrolase SleB, domain 1"/>
    <property type="match status" value="1"/>
</dbReference>
<organism evidence="2 3">
    <name type="scientific">Caldovatus sediminis</name>
    <dbReference type="NCBI Taxonomy" id="2041189"/>
    <lineage>
        <taxon>Bacteria</taxon>
        <taxon>Pseudomonadati</taxon>
        <taxon>Pseudomonadota</taxon>
        <taxon>Alphaproteobacteria</taxon>
        <taxon>Acetobacterales</taxon>
        <taxon>Roseomonadaceae</taxon>
        <taxon>Caldovatus</taxon>
    </lineage>
</organism>
<protein>
    <recommendedName>
        <fullName evidence="1">Cell wall hydrolase SleB domain-containing protein</fullName>
    </recommendedName>
</protein>
<name>A0A8J2ZER2_9PROT</name>
<reference evidence="2 3" key="1">
    <citation type="journal article" date="2014" name="Int. J. Syst. Evol. Microbiol.">
        <title>Complete genome sequence of Corynebacterium casei LMG S-19264T (=DSM 44701T), isolated from a smear-ripened cheese.</title>
        <authorList>
            <consortium name="US DOE Joint Genome Institute (JGI-PGF)"/>
            <person name="Walter F."/>
            <person name="Albersmeier A."/>
            <person name="Kalinowski J."/>
            <person name="Ruckert C."/>
        </authorList>
    </citation>
    <scope>NUCLEOTIDE SEQUENCE [LARGE SCALE GENOMIC DNA]</scope>
    <source>
        <strain evidence="2 3">CGMCC 1.16330</strain>
    </source>
</reference>
<dbReference type="AlphaFoldDB" id="A0A8J2ZER2"/>
<dbReference type="EMBL" id="BMKS01000021">
    <property type="protein sequence ID" value="GGG50175.1"/>
    <property type="molecule type" value="Genomic_DNA"/>
</dbReference>
<dbReference type="InterPro" id="IPR011105">
    <property type="entry name" value="Cell_wall_hydrolase_SleB"/>
</dbReference>
<proteinExistence type="predicted"/>
<dbReference type="InterPro" id="IPR042047">
    <property type="entry name" value="SleB_dom1"/>
</dbReference>
<evidence type="ECO:0000313" key="3">
    <source>
        <dbReference type="Proteomes" id="UP000597507"/>
    </source>
</evidence>
<accession>A0A8J2ZER2</accession>
<evidence type="ECO:0000313" key="2">
    <source>
        <dbReference type="EMBL" id="GGG50175.1"/>
    </source>
</evidence>
<dbReference type="RefSeq" id="WP_188903821.1">
    <property type="nucleotide sequence ID" value="NZ_BMKS01000021.1"/>
</dbReference>
<dbReference type="Proteomes" id="UP000597507">
    <property type="component" value="Unassembled WGS sequence"/>
</dbReference>